<evidence type="ECO:0000313" key="14">
    <source>
        <dbReference type="Proteomes" id="UP001197247"/>
    </source>
</evidence>
<evidence type="ECO:0000256" key="11">
    <source>
        <dbReference type="HAMAP-Rule" id="MF_00225"/>
    </source>
</evidence>
<keyword evidence="7 11" id="KW-0665">Pyrimidine biosynthesis</keyword>
<comment type="function">
    <text evidence="1 11">Catalyzes the conversion of dihydroorotate to orotate with quinone as electron acceptor.</text>
</comment>
<evidence type="ECO:0000256" key="6">
    <source>
        <dbReference type="ARBA" id="ARBA00022643"/>
    </source>
</evidence>
<dbReference type="InterPro" id="IPR050074">
    <property type="entry name" value="DHO_dehydrogenase"/>
</dbReference>
<dbReference type="HAMAP" id="MF_00225">
    <property type="entry name" value="DHO_dh_type2"/>
    <property type="match status" value="1"/>
</dbReference>
<gene>
    <name evidence="11" type="primary">pyrD</name>
    <name evidence="13" type="ORF">KIH74_24325</name>
</gene>
<comment type="similarity">
    <text evidence="4 11">Belongs to the dihydroorotate dehydrogenase family. Type 2 subfamily.</text>
</comment>
<feature type="binding site" evidence="11">
    <location>
        <position position="221"/>
    </location>
    <ligand>
        <name>FMN</name>
        <dbReference type="ChEBI" id="CHEBI:58210"/>
    </ligand>
</feature>
<keyword evidence="6 11" id="KW-0288">FMN</keyword>
<evidence type="ECO:0000256" key="7">
    <source>
        <dbReference type="ARBA" id="ARBA00022975"/>
    </source>
</evidence>
<dbReference type="Pfam" id="PF01180">
    <property type="entry name" value="DHO_dh"/>
    <property type="match status" value="1"/>
</dbReference>
<feature type="binding site" evidence="11">
    <location>
        <position position="249"/>
    </location>
    <ligand>
        <name>FMN</name>
        <dbReference type="ChEBI" id="CHEBI:58210"/>
    </ligand>
</feature>
<evidence type="ECO:0000256" key="4">
    <source>
        <dbReference type="ARBA" id="ARBA00005359"/>
    </source>
</evidence>
<dbReference type="NCBIfam" id="NF003652">
    <property type="entry name" value="PRK05286.2-5"/>
    <property type="match status" value="1"/>
</dbReference>
<keyword evidence="9 11" id="KW-0472">Membrane</keyword>
<sequence length="366" mass="38743">MLYELIFKHLLVRIPAETAHHGAFTLMRTVERVPAVRDRLRALLGPADPVLRTRALGLDLPGPLGLAAGFDKDALAPDTLAAMGFGFVEIGTVTARPQPGNPKPRLFRLPADKALINRMGFNNHGSMAASLRLRQRTGDAVVGANIGKSKVVGPADAIEDYVASTARLAPVADYLVVNVSSPNTPGLRDLQAVSSLRPLLSAVRRTLDASAPDRRVPLLVKIAPDLSDEDVDAVADLAVELGLDGIIATNTTIARTGLRTPAAEVAALGAGGLSGPPLADRSLEVLRRLRARVGGEMVLIASGGITTGDDAYERIRAGATLVQAYTGFIYGGLFWARGVHRRLAERLRADGFTSVDQAVGTRTRNP</sequence>
<feature type="binding site" evidence="11">
    <location>
        <position position="92"/>
    </location>
    <ligand>
        <name>FMN</name>
        <dbReference type="ChEBI" id="CHEBI:58210"/>
    </ligand>
</feature>
<feature type="binding site" evidence="11">
    <location>
        <begin position="250"/>
        <end position="251"/>
    </location>
    <ligand>
        <name>substrate</name>
    </ligand>
</feature>
<keyword evidence="8 11" id="KW-0560">Oxidoreductase</keyword>
<feature type="binding site" evidence="11">
    <location>
        <position position="72"/>
    </location>
    <ligand>
        <name>substrate</name>
    </ligand>
</feature>
<dbReference type="EC" id="1.3.5.2" evidence="11"/>
<feature type="binding site" evidence="11">
    <location>
        <begin position="68"/>
        <end position="72"/>
    </location>
    <ligand>
        <name>FMN</name>
        <dbReference type="ChEBI" id="CHEBI:58210"/>
    </ligand>
</feature>
<evidence type="ECO:0000256" key="9">
    <source>
        <dbReference type="ARBA" id="ARBA00023136"/>
    </source>
</evidence>
<dbReference type="Gene3D" id="3.20.20.70">
    <property type="entry name" value="Aldolase class I"/>
    <property type="match status" value="1"/>
</dbReference>
<keyword evidence="14" id="KW-1185">Reference proteome</keyword>
<name>A0ABS5TLW4_9ACTN</name>
<evidence type="ECO:0000313" key="13">
    <source>
        <dbReference type="EMBL" id="MBT0772092.1"/>
    </source>
</evidence>
<dbReference type="PANTHER" id="PTHR48109">
    <property type="entry name" value="DIHYDROOROTATE DEHYDROGENASE (QUINONE), MITOCHONDRIAL-RELATED"/>
    <property type="match status" value="1"/>
</dbReference>
<protein>
    <recommendedName>
        <fullName evidence="11">Dihydroorotate dehydrogenase (quinone)</fullName>
        <ecNumber evidence="11">1.3.5.2</ecNumber>
    </recommendedName>
    <alternativeName>
        <fullName evidence="11">DHOdehase</fullName>
        <shortName evidence="11">DHOD</shortName>
        <shortName evidence="11">DHODase</shortName>
    </alternativeName>
    <alternativeName>
        <fullName evidence="11">Dihydroorotate oxidase</fullName>
    </alternativeName>
</protein>
<feature type="binding site" evidence="11">
    <location>
        <begin position="117"/>
        <end position="121"/>
    </location>
    <ligand>
        <name>substrate</name>
    </ligand>
</feature>
<feature type="binding site" evidence="11">
    <location>
        <position position="275"/>
    </location>
    <ligand>
        <name>FMN</name>
        <dbReference type="ChEBI" id="CHEBI:58210"/>
    </ligand>
</feature>
<organism evidence="13 14">
    <name type="scientific">Kineosporia corallincola</name>
    <dbReference type="NCBI Taxonomy" id="2835133"/>
    <lineage>
        <taxon>Bacteria</taxon>
        <taxon>Bacillati</taxon>
        <taxon>Actinomycetota</taxon>
        <taxon>Actinomycetes</taxon>
        <taxon>Kineosporiales</taxon>
        <taxon>Kineosporiaceae</taxon>
        <taxon>Kineosporia</taxon>
    </lineage>
</organism>
<evidence type="ECO:0000256" key="10">
    <source>
        <dbReference type="ARBA" id="ARBA00048639"/>
    </source>
</evidence>
<keyword evidence="5 11" id="KW-0285">Flavoprotein</keyword>
<evidence type="ECO:0000256" key="8">
    <source>
        <dbReference type="ARBA" id="ARBA00023002"/>
    </source>
</evidence>
<comment type="subunit">
    <text evidence="11">Monomer.</text>
</comment>
<feature type="binding site" evidence="11">
    <location>
        <begin position="325"/>
        <end position="326"/>
    </location>
    <ligand>
        <name>FMN</name>
        <dbReference type="ChEBI" id="CHEBI:58210"/>
    </ligand>
</feature>
<feature type="domain" description="Dihydroorotate dehydrogenase catalytic" evidence="12">
    <location>
        <begin position="51"/>
        <end position="347"/>
    </location>
</feature>
<comment type="catalytic activity">
    <reaction evidence="10 11">
        <text>(S)-dihydroorotate + a quinone = orotate + a quinol</text>
        <dbReference type="Rhea" id="RHEA:30187"/>
        <dbReference type="ChEBI" id="CHEBI:24646"/>
        <dbReference type="ChEBI" id="CHEBI:30839"/>
        <dbReference type="ChEBI" id="CHEBI:30864"/>
        <dbReference type="ChEBI" id="CHEBI:132124"/>
        <dbReference type="EC" id="1.3.5.2"/>
    </reaction>
</comment>
<comment type="cofactor">
    <cofactor evidence="11">
        <name>FMN</name>
        <dbReference type="ChEBI" id="CHEBI:58210"/>
    </cofactor>
    <text evidence="11">Binds 1 FMN per subunit.</text>
</comment>
<feature type="binding site" evidence="11">
    <location>
        <position position="183"/>
    </location>
    <ligand>
        <name>substrate</name>
    </ligand>
</feature>
<feature type="binding site" evidence="11">
    <location>
        <position position="304"/>
    </location>
    <ligand>
        <name>FMN</name>
        <dbReference type="ChEBI" id="CHEBI:58210"/>
    </ligand>
</feature>
<dbReference type="RefSeq" id="WP_214158458.1">
    <property type="nucleotide sequence ID" value="NZ_JAHBAY010000011.1"/>
</dbReference>
<evidence type="ECO:0000259" key="12">
    <source>
        <dbReference type="Pfam" id="PF01180"/>
    </source>
</evidence>
<dbReference type="InterPro" id="IPR013785">
    <property type="entry name" value="Aldolase_TIM"/>
</dbReference>
<feature type="active site" description="Nucleophile" evidence="11">
    <location>
        <position position="181"/>
    </location>
</feature>
<comment type="caution">
    <text evidence="13">The sequence shown here is derived from an EMBL/GenBank/DDBJ whole genome shotgun (WGS) entry which is preliminary data.</text>
</comment>
<dbReference type="NCBIfam" id="TIGR01036">
    <property type="entry name" value="pyrD_sub2"/>
    <property type="match status" value="1"/>
</dbReference>
<feature type="binding site" evidence="11">
    <location>
        <position position="178"/>
    </location>
    <ligand>
        <name>substrate</name>
    </ligand>
</feature>
<dbReference type="GO" id="GO:0106430">
    <property type="term" value="F:dihydroorotate dehydrogenase (quinone) activity"/>
    <property type="evidence" value="ECO:0007669"/>
    <property type="project" value="UniProtKB-EC"/>
</dbReference>
<evidence type="ECO:0000256" key="5">
    <source>
        <dbReference type="ARBA" id="ARBA00022630"/>
    </source>
</evidence>
<reference evidence="13 14" key="1">
    <citation type="submission" date="2021-05" db="EMBL/GenBank/DDBJ databases">
        <title>Kineosporia and Streptomyces sp. nov. two new marine actinobacteria isolated from Coral.</title>
        <authorList>
            <person name="Buangrab K."/>
            <person name="Sutthacheep M."/>
            <person name="Yeemin T."/>
            <person name="Harunari E."/>
            <person name="Igarashi Y."/>
            <person name="Kanchanasin P."/>
            <person name="Tanasupawat S."/>
            <person name="Phongsopitanun W."/>
        </authorList>
    </citation>
    <scope>NUCLEOTIDE SEQUENCE [LARGE SCALE GENOMIC DNA]</scope>
    <source>
        <strain evidence="13 14">J2-2</strain>
    </source>
</reference>
<comment type="pathway">
    <text evidence="3 11">Pyrimidine metabolism; UMP biosynthesis via de novo pathway; orotate from (S)-dihydroorotate (quinone route): step 1/1.</text>
</comment>
<dbReference type="Proteomes" id="UP001197247">
    <property type="component" value="Unassembled WGS sequence"/>
</dbReference>
<dbReference type="PROSITE" id="PS00912">
    <property type="entry name" value="DHODEHASE_2"/>
    <property type="match status" value="1"/>
</dbReference>
<accession>A0ABS5TLW4</accession>
<feature type="binding site" evidence="11">
    <location>
        <position position="178"/>
    </location>
    <ligand>
        <name>FMN</name>
        <dbReference type="ChEBI" id="CHEBI:58210"/>
    </ligand>
</feature>
<dbReference type="InterPro" id="IPR005719">
    <property type="entry name" value="Dihydroorotate_DH_2"/>
</dbReference>
<dbReference type="NCBIfam" id="NF003648">
    <property type="entry name" value="PRK05286.2-1"/>
    <property type="match status" value="1"/>
</dbReference>
<dbReference type="InterPro" id="IPR005720">
    <property type="entry name" value="Dihydroorotate_DH_cat"/>
</dbReference>
<keyword evidence="11" id="KW-1003">Cell membrane</keyword>
<dbReference type="PANTHER" id="PTHR48109:SF4">
    <property type="entry name" value="DIHYDROOROTATE DEHYDROGENASE (QUINONE), MITOCHONDRIAL"/>
    <property type="match status" value="1"/>
</dbReference>
<proteinExistence type="inferred from homology"/>
<evidence type="ECO:0000256" key="1">
    <source>
        <dbReference type="ARBA" id="ARBA00003125"/>
    </source>
</evidence>
<dbReference type="EMBL" id="JAHBAY010000011">
    <property type="protein sequence ID" value="MBT0772092.1"/>
    <property type="molecule type" value="Genomic_DNA"/>
</dbReference>
<dbReference type="SUPFAM" id="SSF51395">
    <property type="entry name" value="FMN-linked oxidoreductases"/>
    <property type="match status" value="1"/>
</dbReference>
<dbReference type="InterPro" id="IPR001295">
    <property type="entry name" value="Dihydroorotate_DH_CS"/>
</dbReference>
<dbReference type="CDD" id="cd04738">
    <property type="entry name" value="DHOD_2_like"/>
    <property type="match status" value="1"/>
</dbReference>
<evidence type="ECO:0000256" key="2">
    <source>
        <dbReference type="ARBA" id="ARBA00004370"/>
    </source>
</evidence>
<dbReference type="NCBIfam" id="NF003645">
    <property type="entry name" value="PRK05286.1-2"/>
    <property type="match status" value="1"/>
</dbReference>
<evidence type="ECO:0000256" key="3">
    <source>
        <dbReference type="ARBA" id="ARBA00005161"/>
    </source>
</evidence>
<comment type="subcellular location">
    <subcellularLocation>
        <location evidence="11">Cell membrane</location>
        <topology evidence="11">Peripheral membrane protein</topology>
    </subcellularLocation>
    <subcellularLocation>
        <location evidence="2">Membrane</location>
    </subcellularLocation>
</comment>
<feature type="binding site" evidence="11">
    <location>
        <position position="145"/>
    </location>
    <ligand>
        <name>FMN</name>
        <dbReference type="ChEBI" id="CHEBI:58210"/>
    </ligand>
</feature>
<dbReference type="PROSITE" id="PS00911">
    <property type="entry name" value="DHODEHASE_1"/>
    <property type="match status" value="1"/>
</dbReference>